<keyword evidence="3" id="KW-0853">WD repeat</keyword>
<dbReference type="RefSeq" id="XP_064850473.1">
    <property type="nucleotide sequence ID" value="XM_064994401.1"/>
</dbReference>
<dbReference type="InterPro" id="IPR001680">
    <property type="entry name" value="WD40_rpt"/>
</dbReference>
<feature type="domain" description="U3 small nucleolar RNA-associated protein 15 C-terminal" evidence="6">
    <location>
        <begin position="353"/>
        <end position="498"/>
    </location>
</feature>
<dbReference type="GO" id="GO:0045943">
    <property type="term" value="P:positive regulation of transcription by RNA polymerase I"/>
    <property type="evidence" value="ECO:0007669"/>
    <property type="project" value="TreeGrafter"/>
</dbReference>
<reference evidence="7 8" key="1">
    <citation type="journal article" date="2023" name="Elife">
        <title>Identification of key yeast species and microbe-microbe interactions impacting larval growth of Drosophila in the wild.</title>
        <authorList>
            <person name="Mure A."/>
            <person name="Sugiura Y."/>
            <person name="Maeda R."/>
            <person name="Honda K."/>
            <person name="Sakurai N."/>
            <person name="Takahashi Y."/>
            <person name="Watada M."/>
            <person name="Katoh T."/>
            <person name="Gotoh A."/>
            <person name="Gotoh Y."/>
            <person name="Taniguchi I."/>
            <person name="Nakamura K."/>
            <person name="Hayashi T."/>
            <person name="Katayama T."/>
            <person name="Uemura T."/>
            <person name="Hattori Y."/>
        </authorList>
    </citation>
    <scope>NUCLEOTIDE SEQUENCE [LARGE SCALE GENOMIC DNA]</scope>
    <source>
        <strain evidence="7 8">SC-9</strain>
    </source>
</reference>
<dbReference type="InterPro" id="IPR018983">
    <property type="entry name" value="U3_snoRNA-assocProt_15_C"/>
</dbReference>
<dbReference type="GO" id="GO:0006364">
    <property type="term" value="P:rRNA processing"/>
    <property type="evidence" value="ECO:0007669"/>
    <property type="project" value="UniProtKB-KW"/>
</dbReference>
<comment type="caution">
    <text evidence="7">The sequence shown here is derived from an EMBL/GenBank/DDBJ whole genome shotgun (WGS) entry which is preliminary data.</text>
</comment>
<keyword evidence="4" id="KW-0677">Repeat</keyword>
<organism evidence="7 8">
    <name type="scientific">Saccharomycopsis crataegensis</name>
    <dbReference type="NCBI Taxonomy" id="43959"/>
    <lineage>
        <taxon>Eukaryota</taxon>
        <taxon>Fungi</taxon>
        <taxon>Dikarya</taxon>
        <taxon>Ascomycota</taxon>
        <taxon>Saccharomycotina</taxon>
        <taxon>Saccharomycetes</taxon>
        <taxon>Saccharomycopsidaceae</taxon>
        <taxon>Saccharomycopsis</taxon>
    </lineage>
</organism>
<accession>A0AAV5QFG2</accession>
<evidence type="ECO:0000256" key="1">
    <source>
        <dbReference type="ARBA" id="ARBA00004604"/>
    </source>
</evidence>
<dbReference type="InterPro" id="IPR015943">
    <property type="entry name" value="WD40/YVTN_repeat-like_dom_sf"/>
</dbReference>
<dbReference type="FunFam" id="2.130.10.10:FF:000551">
    <property type="entry name" value="UTP15p Nucleolar protein"/>
    <property type="match status" value="1"/>
</dbReference>
<sequence length="500" mass="56015">MSSSKQRIQIVRNPVLATKKTPEQRYWRSFGNTQLVKEHNAITHITFNPASPHDIAVTSSTRIQVFSSKTRQVVKTFSRFKETAYSGEYRYDGKLLVAGDSSGLVQIFDAQNPRTLLVSIQASSYPTHVTKFHPSISTSLFTASDDKIGKIYDISQSQQPLLTLGGHEDYIRSGTFIKDQPNLIATGCYDGYIRVFDTRIDSAETPILKFNHDAPVEDILSINETSIVSGGSNYIKVWDLPSNKLTKKLSNFSKTVTTLSMSGDRSLLAGSLDGHVKIYDTSEVNWQVKFGWKFGSGVLSCGVSPDSKHFVAGLTSGLLSIRTKKVGKPQPKKGELKQEKSRAYAKMLRGSEYHGQYEHRIINDGANNAKKPQKYEKLLNSFQWSEAFDMAFQSGIAKDITLSILEELKKLGKIHIALSKREDRSLEPFLSWSIKHLDDIKCFDIVVDYLMIVIAEYGSLVEKSLLMEELFSGLKRKVDVEIEKSKEANKISGMLQLLTS</sequence>
<protein>
    <submittedName>
        <fullName evidence="7">SnoRNA-binding rRNA-processing protein</fullName>
    </submittedName>
</protein>
<evidence type="ECO:0000256" key="3">
    <source>
        <dbReference type="ARBA" id="ARBA00022574"/>
    </source>
</evidence>
<comment type="subcellular location">
    <subcellularLocation>
        <location evidence="1">Nucleus</location>
        <location evidence="1">Nucleolus</location>
    </subcellularLocation>
</comment>
<dbReference type="PANTHER" id="PTHR19924">
    <property type="entry name" value="UTP15 U3 SMALL NUCLEOLAR RNA-ASSOCIATED PROTEIN 15 FAMILY MEMBER"/>
    <property type="match status" value="1"/>
</dbReference>
<dbReference type="Proteomes" id="UP001360560">
    <property type="component" value="Unassembled WGS sequence"/>
</dbReference>
<proteinExistence type="predicted"/>
<evidence type="ECO:0000313" key="7">
    <source>
        <dbReference type="EMBL" id="GMM33473.1"/>
    </source>
</evidence>
<dbReference type="GO" id="GO:0005730">
    <property type="term" value="C:nucleolus"/>
    <property type="evidence" value="ECO:0007669"/>
    <property type="project" value="UniProtKB-SubCell"/>
</dbReference>
<gene>
    <name evidence="7" type="ORF">DASC09_007980</name>
</gene>
<evidence type="ECO:0000259" key="6">
    <source>
        <dbReference type="Pfam" id="PF09384"/>
    </source>
</evidence>
<keyword evidence="8" id="KW-1185">Reference proteome</keyword>
<dbReference type="SMART" id="SM00320">
    <property type="entry name" value="WD40"/>
    <property type="match status" value="7"/>
</dbReference>
<dbReference type="Pfam" id="PF00400">
    <property type="entry name" value="WD40"/>
    <property type="match status" value="2"/>
</dbReference>
<keyword evidence="2" id="KW-0698">rRNA processing</keyword>
<dbReference type="Gene3D" id="2.130.10.10">
    <property type="entry name" value="YVTN repeat-like/Quinoprotein amine dehydrogenase"/>
    <property type="match status" value="2"/>
</dbReference>
<dbReference type="Pfam" id="PF09384">
    <property type="entry name" value="UTP15_C"/>
    <property type="match status" value="1"/>
</dbReference>
<dbReference type="GeneID" id="90071452"/>
<dbReference type="EMBL" id="BTFZ01000001">
    <property type="protein sequence ID" value="GMM33473.1"/>
    <property type="molecule type" value="Genomic_DNA"/>
</dbReference>
<dbReference type="PANTHER" id="PTHR19924:SF26">
    <property type="entry name" value="U3 SMALL NUCLEOLAR RNA-ASSOCIATED PROTEIN 15 HOMOLOG"/>
    <property type="match status" value="1"/>
</dbReference>
<evidence type="ECO:0000256" key="5">
    <source>
        <dbReference type="ARBA" id="ARBA00023242"/>
    </source>
</evidence>
<keyword evidence="5" id="KW-0539">Nucleus</keyword>
<evidence type="ECO:0000313" key="8">
    <source>
        <dbReference type="Proteomes" id="UP001360560"/>
    </source>
</evidence>
<evidence type="ECO:0000256" key="4">
    <source>
        <dbReference type="ARBA" id="ARBA00022737"/>
    </source>
</evidence>
<name>A0AAV5QFG2_9ASCO</name>
<evidence type="ECO:0000256" key="2">
    <source>
        <dbReference type="ARBA" id="ARBA00022552"/>
    </source>
</evidence>
<dbReference type="AlphaFoldDB" id="A0AAV5QFG2"/>
<dbReference type="InterPro" id="IPR036322">
    <property type="entry name" value="WD40_repeat_dom_sf"/>
</dbReference>
<dbReference type="SUPFAM" id="SSF50978">
    <property type="entry name" value="WD40 repeat-like"/>
    <property type="match status" value="1"/>
</dbReference>